<dbReference type="EMBL" id="JAKROA010000006">
    <property type="protein sequence ID" value="KAL5106416.1"/>
    <property type="molecule type" value="Genomic_DNA"/>
</dbReference>
<feature type="transmembrane region" description="Helical" evidence="2">
    <location>
        <begin position="6"/>
        <end position="26"/>
    </location>
</feature>
<feature type="transmembrane region" description="Helical" evidence="2">
    <location>
        <begin position="163"/>
        <end position="188"/>
    </location>
</feature>
<sequence>MLIVTIAIAAVPIAATFLFILPDYLFSRQVKKKRWSHDPPNVQAVHFLEGGSAIWRNPLVLGVVSAKSFAPSTFAEYLYYGDLLSWGLLLTRLVALIVCLVLWSWLYQLGYESVGQYLKHRYRSRFLIGLYNVNLLMGTVYIYKCDVGPLAHAFVEFYKTNNYLCLAFICFLGIMSFGGFSGTMFAVIVHCLLEVVGQALVAMSISSISNIGHGFTSTPISPCFTNLGVSEFLPVLSNLITILPIYQILRKASSLWKLRLSVGICALVLLYDQFWSMLLASKVKEVGVYNSKAQSGVDDRSSIWVRSFLSGVNVTSKLKMDQRVVAWNPPAHMTGLDFDYQFWNLPPAGAVVFFWTLLGQFSMFTALQLHMITVHTIERCVPTWVRDVVASSVAELRLFYICIRFFFSVVVIMLVEEGVYQLVHPEYKGLIVHVPQLESTLAIAVCIVTVIGWAVRAVGPVLMSVLAVVEIVGMHFLEQMLTRDSEQIDFVSGEMLWKNGAMIDQRQLCSAAWLPSLVTVVPLLMALSILVCCHPRHSIFLRDSFGRRENSKEEAEGDESSESLEKME</sequence>
<feature type="transmembrane region" description="Helical" evidence="2">
    <location>
        <begin position="461"/>
        <end position="477"/>
    </location>
</feature>
<comment type="caution">
    <text evidence="3">The sequence shown here is derived from an EMBL/GenBank/DDBJ whole genome shotgun (WGS) entry which is preliminary data.</text>
</comment>
<proteinExistence type="predicted"/>
<evidence type="ECO:0000313" key="4">
    <source>
        <dbReference type="Proteomes" id="UP001651158"/>
    </source>
</evidence>
<dbReference type="Proteomes" id="UP001651158">
    <property type="component" value="Unassembled WGS sequence"/>
</dbReference>
<feature type="transmembrane region" description="Helical" evidence="2">
    <location>
        <begin position="398"/>
        <end position="415"/>
    </location>
</feature>
<name>A0ABR4Q9X3_9CEST</name>
<keyword evidence="2" id="KW-0812">Transmembrane</keyword>
<feature type="transmembrane region" description="Helical" evidence="2">
    <location>
        <begin position="126"/>
        <end position="143"/>
    </location>
</feature>
<organism evidence="3 4">
    <name type="scientific">Taenia crassiceps</name>
    <dbReference type="NCBI Taxonomy" id="6207"/>
    <lineage>
        <taxon>Eukaryota</taxon>
        <taxon>Metazoa</taxon>
        <taxon>Spiralia</taxon>
        <taxon>Lophotrochozoa</taxon>
        <taxon>Platyhelminthes</taxon>
        <taxon>Cestoda</taxon>
        <taxon>Eucestoda</taxon>
        <taxon>Cyclophyllidea</taxon>
        <taxon>Taeniidae</taxon>
        <taxon>Taenia</taxon>
    </lineage>
</organism>
<reference evidence="3 4" key="1">
    <citation type="journal article" date="2022" name="Front. Cell. Infect. Microbiol.">
        <title>The Genomes of Two Strains of Taenia crassiceps the Animal Model for the Study of Human Cysticercosis.</title>
        <authorList>
            <person name="Bobes R.J."/>
            <person name="Estrada K."/>
            <person name="Rios-Valencia D.G."/>
            <person name="Calderon-Gallegos A."/>
            <person name="de la Torre P."/>
            <person name="Carrero J.C."/>
            <person name="Sanchez-Flores A."/>
            <person name="Laclette J.P."/>
        </authorList>
    </citation>
    <scope>NUCLEOTIDE SEQUENCE [LARGE SCALE GENOMIC DNA]</scope>
    <source>
        <strain evidence="3">WFUcys</strain>
    </source>
</reference>
<feature type="transmembrane region" description="Helical" evidence="2">
    <location>
        <begin position="195"/>
        <end position="215"/>
    </location>
</feature>
<protein>
    <submittedName>
        <fullName evidence="3">Uncharacterized protein</fullName>
    </submittedName>
</protein>
<feature type="region of interest" description="Disordered" evidence="1">
    <location>
        <begin position="548"/>
        <end position="568"/>
    </location>
</feature>
<feature type="transmembrane region" description="Helical" evidence="2">
    <location>
        <begin position="435"/>
        <end position="454"/>
    </location>
</feature>
<accession>A0ABR4Q9X3</accession>
<keyword evidence="2" id="KW-1133">Transmembrane helix</keyword>
<feature type="transmembrane region" description="Helical" evidence="2">
    <location>
        <begin position="227"/>
        <end position="246"/>
    </location>
</feature>
<feature type="transmembrane region" description="Helical" evidence="2">
    <location>
        <begin position="352"/>
        <end position="377"/>
    </location>
</feature>
<feature type="transmembrane region" description="Helical" evidence="2">
    <location>
        <begin position="512"/>
        <end position="533"/>
    </location>
</feature>
<keyword evidence="2" id="KW-0472">Membrane</keyword>
<gene>
    <name evidence="3" type="ORF">TcWFU_009107</name>
</gene>
<feature type="transmembrane region" description="Helical" evidence="2">
    <location>
        <begin position="258"/>
        <end position="278"/>
    </location>
</feature>
<evidence type="ECO:0000256" key="2">
    <source>
        <dbReference type="SAM" id="Phobius"/>
    </source>
</evidence>
<keyword evidence="4" id="KW-1185">Reference proteome</keyword>
<evidence type="ECO:0000313" key="3">
    <source>
        <dbReference type="EMBL" id="KAL5106416.1"/>
    </source>
</evidence>
<evidence type="ECO:0000256" key="1">
    <source>
        <dbReference type="SAM" id="MobiDB-lite"/>
    </source>
</evidence>
<feature type="transmembrane region" description="Helical" evidence="2">
    <location>
        <begin position="86"/>
        <end position="106"/>
    </location>
</feature>